<evidence type="ECO:0000256" key="1">
    <source>
        <dbReference type="ARBA" id="ARBA00006484"/>
    </source>
</evidence>
<dbReference type="Pfam" id="PF00106">
    <property type="entry name" value="adh_short"/>
    <property type="match status" value="1"/>
</dbReference>
<evidence type="ECO:0000256" key="2">
    <source>
        <dbReference type="ARBA" id="ARBA00023002"/>
    </source>
</evidence>
<dbReference type="GO" id="GO:0016616">
    <property type="term" value="F:oxidoreductase activity, acting on the CH-OH group of donors, NAD or NADP as acceptor"/>
    <property type="evidence" value="ECO:0007669"/>
    <property type="project" value="TreeGrafter"/>
</dbReference>
<dbReference type="AlphaFoldDB" id="A0A9P8AUE3"/>
<accession>A0A9P8AUE3</accession>
<dbReference type="GeneID" id="66099190"/>
<keyword evidence="2" id="KW-0560">Oxidoreductase</keyword>
<dbReference type="Gene3D" id="3.40.50.720">
    <property type="entry name" value="NAD(P)-binding Rossmann-like Domain"/>
    <property type="match status" value="2"/>
</dbReference>
<dbReference type="OrthoDB" id="498125at2759"/>
<reference evidence="3" key="1">
    <citation type="submission" date="2020-11" db="EMBL/GenBank/DDBJ databases">
        <title>Adaptations for nitrogen fixation in a non-lichenized fungal sporocarp promotes dispersal by wood-feeding termites.</title>
        <authorList>
            <consortium name="DOE Joint Genome Institute"/>
            <person name="Koch R.A."/>
            <person name="Yoon G."/>
            <person name="Arayal U."/>
            <person name="Lail K."/>
            <person name="Amirebrahimi M."/>
            <person name="Labutti K."/>
            <person name="Lipzen A."/>
            <person name="Riley R."/>
            <person name="Barry K."/>
            <person name="Henrissat B."/>
            <person name="Grigoriev I.V."/>
            <person name="Herr J.R."/>
            <person name="Aime M.C."/>
        </authorList>
    </citation>
    <scope>NUCLEOTIDE SEQUENCE</scope>
    <source>
        <strain evidence="3">MCA 3950</strain>
    </source>
</reference>
<comment type="caution">
    <text evidence="3">The sequence shown here is derived from an EMBL/GenBank/DDBJ whole genome shotgun (WGS) entry which is preliminary data.</text>
</comment>
<evidence type="ECO:0000313" key="3">
    <source>
        <dbReference type="EMBL" id="KAG7448399.1"/>
    </source>
</evidence>
<dbReference type="InterPro" id="IPR036291">
    <property type="entry name" value="NAD(P)-bd_dom_sf"/>
</dbReference>
<gene>
    <name evidence="3" type="ORF">BT62DRAFT_1003116</name>
</gene>
<keyword evidence="4" id="KW-1185">Reference proteome</keyword>
<comment type="similarity">
    <text evidence="1">Belongs to the short-chain dehydrogenases/reductases (SDR) family.</text>
</comment>
<dbReference type="PANTHER" id="PTHR42760">
    <property type="entry name" value="SHORT-CHAIN DEHYDROGENASES/REDUCTASES FAMILY MEMBER"/>
    <property type="match status" value="1"/>
</dbReference>
<name>A0A9P8AUE3_9AGAR</name>
<organism evidence="3 4">
    <name type="scientific">Guyanagaster necrorhizus</name>
    <dbReference type="NCBI Taxonomy" id="856835"/>
    <lineage>
        <taxon>Eukaryota</taxon>
        <taxon>Fungi</taxon>
        <taxon>Dikarya</taxon>
        <taxon>Basidiomycota</taxon>
        <taxon>Agaricomycotina</taxon>
        <taxon>Agaricomycetes</taxon>
        <taxon>Agaricomycetidae</taxon>
        <taxon>Agaricales</taxon>
        <taxon>Marasmiineae</taxon>
        <taxon>Physalacriaceae</taxon>
        <taxon>Guyanagaster</taxon>
    </lineage>
</organism>
<dbReference type="PRINTS" id="PR00081">
    <property type="entry name" value="GDHRDH"/>
</dbReference>
<dbReference type="InterPro" id="IPR002347">
    <property type="entry name" value="SDR_fam"/>
</dbReference>
<dbReference type="PANTHER" id="PTHR42760:SF133">
    <property type="entry name" value="3-OXOACYL-[ACYL-CARRIER-PROTEIN] REDUCTASE"/>
    <property type="match status" value="1"/>
</dbReference>
<protein>
    <submittedName>
        <fullName evidence="3">NAD(P)-binding protein</fullName>
    </submittedName>
</protein>
<dbReference type="Proteomes" id="UP000812287">
    <property type="component" value="Unassembled WGS sequence"/>
</dbReference>
<proteinExistence type="inferred from homology"/>
<dbReference type="RefSeq" id="XP_043041899.1">
    <property type="nucleotide sequence ID" value="XM_043176903.1"/>
</dbReference>
<dbReference type="SUPFAM" id="SSF51735">
    <property type="entry name" value="NAD(P)-binding Rossmann-fold domains"/>
    <property type="match status" value="1"/>
</dbReference>
<sequence length="210" mass="22610">MASTKGVALITGSSQRLGRAIADDGFDISINDSDLALKTTDLHVLAAEIAAKGRRSCVVPGDVSVEVDVINIIDHTVQELRVLNVMVAAGVCIPRSIAMNPPLCHLDDLYTRLASTEDWNHTFTVSGRGTFLCYKDAAKQMIKQVSDLGKSTGDELAFYDSHIAMSPMGQLLEPTDIASIVSYLASSEERLVTDQSMSVNSSLFFKAVLT</sequence>
<dbReference type="EMBL" id="MU250529">
    <property type="protein sequence ID" value="KAG7448399.1"/>
    <property type="molecule type" value="Genomic_DNA"/>
</dbReference>
<evidence type="ECO:0000313" key="4">
    <source>
        <dbReference type="Proteomes" id="UP000812287"/>
    </source>
</evidence>